<name>A0ABC9Y4N9_GRUJA</name>
<gene>
    <name evidence="2" type="ORF">GRJ2_002967900</name>
</gene>
<proteinExistence type="predicted"/>
<organism evidence="2 3">
    <name type="scientific">Grus japonensis</name>
    <name type="common">Japanese crane</name>
    <name type="synonym">Red-crowned crane</name>
    <dbReference type="NCBI Taxonomy" id="30415"/>
    <lineage>
        <taxon>Eukaryota</taxon>
        <taxon>Metazoa</taxon>
        <taxon>Chordata</taxon>
        <taxon>Craniata</taxon>
        <taxon>Vertebrata</taxon>
        <taxon>Euteleostomi</taxon>
        <taxon>Archelosauria</taxon>
        <taxon>Archosauria</taxon>
        <taxon>Dinosauria</taxon>
        <taxon>Saurischia</taxon>
        <taxon>Theropoda</taxon>
        <taxon>Coelurosauria</taxon>
        <taxon>Aves</taxon>
        <taxon>Neognathae</taxon>
        <taxon>Neoaves</taxon>
        <taxon>Gruiformes</taxon>
        <taxon>Gruidae</taxon>
        <taxon>Grus</taxon>
    </lineage>
</organism>
<feature type="region of interest" description="Disordered" evidence="1">
    <location>
        <begin position="1"/>
        <end position="48"/>
    </location>
</feature>
<reference evidence="2 3" key="1">
    <citation type="submission" date="2024-06" db="EMBL/GenBank/DDBJ databases">
        <title>The draft genome of Grus japonensis, version 3.</title>
        <authorList>
            <person name="Nabeshima K."/>
            <person name="Suzuki S."/>
            <person name="Onuma M."/>
        </authorList>
    </citation>
    <scope>NUCLEOTIDE SEQUENCE [LARGE SCALE GENOMIC DNA]</scope>
    <source>
        <strain evidence="2 3">451A</strain>
    </source>
</reference>
<evidence type="ECO:0000313" key="3">
    <source>
        <dbReference type="Proteomes" id="UP001623348"/>
    </source>
</evidence>
<evidence type="ECO:0000313" key="2">
    <source>
        <dbReference type="EMBL" id="GAB0205023.1"/>
    </source>
</evidence>
<dbReference type="AlphaFoldDB" id="A0ABC9Y4N9"/>
<dbReference type="Proteomes" id="UP001623348">
    <property type="component" value="Unassembled WGS sequence"/>
</dbReference>
<evidence type="ECO:0000256" key="1">
    <source>
        <dbReference type="SAM" id="MobiDB-lite"/>
    </source>
</evidence>
<accession>A0ABC9Y4N9</accession>
<dbReference type="EMBL" id="BAAFJT010000040">
    <property type="protein sequence ID" value="GAB0205023.1"/>
    <property type="molecule type" value="Genomic_DNA"/>
</dbReference>
<protein>
    <submittedName>
        <fullName evidence="2">Uncharacterized protein</fullName>
    </submittedName>
</protein>
<comment type="caution">
    <text evidence="2">The sequence shown here is derived from an EMBL/GenBank/DDBJ whole genome shotgun (WGS) entry which is preliminary data.</text>
</comment>
<keyword evidence="3" id="KW-1185">Reference proteome</keyword>
<sequence>MVKQAVHLQPMEDDGGADIHLQPMEDPTPEQVDAPEGGCDPMGSPHWSRLLAGPATPWKEDPTLEQVREMGRERSHEVNKEKYRVLHLGKNNSMHQYMLKLSQPEGSLAEKDLAVLVDTKLTMSQQHAIVVNVADGILGCIRKSVASVLREVTFPVYSNSFGAWLCFGAECGKVKTLVSGLRQ</sequence>